<dbReference type="OrthoDB" id="101122at2"/>
<evidence type="ECO:0008006" key="4">
    <source>
        <dbReference type="Google" id="ProtNLM"/>
    </source>
</evidence>
<comment type="caution">
    <text evidence="2">The sequence shown here is derived from an EMBL/GenBank/DDBJ whole genome shotgun (WGS) entry which is preliminary data.</text>
</comment>
<proteinExistence type="predicted"/>
<dbReference type="EMBL" id="WRXO01000004">
    <property type="protein sequence ID" value="MVT41937.1"/>
    <property type="molecule type" value="Genomic_DNA"/>
</dbReference>
<dbReference type="Proteomes" id="UP000468388">
    <property type="component" value="Unassembled WGS sequence"/>
</dbReference>
<evidence type="ECO:0000313" key="2">
    <source>
        <dbReference type="EMBL" id="MVT41937.1"/>
    </source>
</evidence>
<feature type="signal peptide" evidence="1">
    <location>
        <begin position="1"/>
        <end position="22"/>
    </location>
</feature>
<organism evidence="2 3">
    <name type="scientific">Chitinophaga oryziterrae</name>
    <dbReference type="NCBI Taxonomy" id="1031224"/>
    <lineage>
        <taxon>Bacteria</taxon>
        <taxon>Pseudomonadati</taxon>
        <taxon>Bacteroidota</taxon>
        <taxon>Chitinophagia</taxon>
        <taxon>Chitinophagales</taxon>
        <taxon>Chitinophagaceae</taxon>
        <taxon>Chitinophaga</taxon>
    </lineage>
</organism>
<reference evidence="2 3" key="1">
    <citation type="submission" date="2019-12" db="EMBL/GenBank/DDBJ databases">
        <title>The draft genomic sequence of strain Chitinophaga oryziterrae JCM 16595.</title>
        <authorList>
            <person name="Zhang X."/>
        </authorList>
    </citation>
    <scope>NUCLEOTIDE SEQUENCE [LARGE SCALE GENOMIC DNA]</scope>
    <source>
        <strain evidence="2 3">JCM 16595</strain>
    </source>
</reference>
<accession>A0A6N8J9L7</accession>
<evidence type="ECO:0000256" key="1">
    <source>
        <dbReference type="SAM" id="SignalP"/>
    </source>
</evidence>
<sequence length="1224" mass="128172">MNIQKNRLLLLMVLLSPVTSMGQTSWKGIISTAWNNTLNWTAGVPTATSDVIIGDANFTGLFQPTVNAVATCKSLTIGAGTRSPVLTQSSALTVANNLTINSDGSLSQGNTTLTLNGNWNNAGSFTTTNNGATVIFAGTTSETIDGTATTPFRRLTVNAGSTVTLNTNISVTTAFVMNGTFIPAENATPYLVSGAATLTLGASSILNVNAATFAANYGLTGTITLQAGCTVDYSATLVNQTIKQNLTYSTLKISGTGIKIPAGNLNALNATSAATGNINVSAATLDLSSFTANRGTTVTGGTLTVANGAVLKIGGTNTLPSNYNTRTLGSTSTVEYNGTTQAISAATSYGNLTISTAGTKTASAVLHILGNFSLTNGTFVPGSFSDTLEGNWNMTSGTFTNTGSTIVFNGSSTQDIFSTGAFNNLTVKKTTYPVTLSSNITVNGILNFIIGKIQTGGSNSVILPATGSVSGALQSTGWVYGKLQKDIATGSNVSRVFEIGDNASYTPATLLFASVTTAGNINAVVGTPDHPGLGTSGIDPTRSVNRYWSFTNSATVFTTASATVNWVAADVDAEAVTANFKAGNYNGATWSLPTVASPLSTSIHATGLSALGDLAIGYPTGVTWTGAVSTDWYLTGNWSSNFVPLNTSNVTIPSGLIRYPLISTGTATTKNITIQSGASLTVSGSTLQIAGSISNSGTFTTSNGTVELNGSTAQVIPAGAFTGNTIKNLTINNTANVTLNGTLQLSGILKATTGQLTTGGYLTLLSTAAQTALIDGSGAGEVIGNVTMQRYLASGFGYKYFSSPFQAATVNEFSNELDLAAAFPTFYTYTEDRNYSGWTTYTSTTGSLTPMLGYAANFGTATAPVTVDMTGVVNNHTVTSPALYNHNQPYTLGFNLAGNPYPSPVDWDAAGGWTRTNIDNAVYYFNAGTTSQFTGSYSSYINGISSDGIANNIIPAMQGFFIHVSDGTYPVAATLSINNNARTNNFTTAFHRRAMPPLLRLNTSFADEGSPEDAVVIYFDDTATPAFNQATDALKMMNTDPQIPNLYLLSKDAAKLSIRSLPYLHDSASVQLGLASKKTGCITFTVQDMEQMPYGLHIYLRDVTTGILQDLQRNPHYRVQLEAGKYEQRFSLVFSEKELVNQQTKNETVNIYSAGGKVSVYQDLAPGEKGYITISNISGQVILRQEISGNGYHHLQPVFSSGVYIVSCHSQKGLRSKKIFIGYE</sequence>
<feature type="chain" id="PRO_5026951151" description="T9SS type A sorting domain-containing protein" evidence="1">
    <location>
        <begin position="23"/>
        <end position="1224"/>
    </location>
</feature>
<protein>
    <recommendedName>
        <fullName evidence="4">T9SS type A sorting domain-containing protein</fullName>
    </recommendedName>
</protein>
<keyword evidence="3" id="KW-1185">Reference proteome</keyword>
<keyword evidence="1" id="KW-0732">Signal</keyword>
<dbReference type="RefSeq" id="WP_157300577.1">
    <property type="nucleotide sequence ID" value="NZ_BAAAZB010000005.1"/>
</dbReference>
<gene>
    <name evidence="2" type="ORF">GO495_15205</name>
</gene>
<dbReference type="AlphaFoldDB" id="A0A6N8J9L7"/>
<name>A0A6N8J9L7_9BACT</name>
<evidence type="ECO:0000313" key="3">
    <source>
        <dbReference type="Proteomes" id="UP000468388"/>
    </source>
</evidence>